<keyword evidence="1" id="KW-0472">Membrane</keyword>
<dbReference type="AlphaFoldDB" id="A0A560FSN7"/>
<sequence length="80" mass="8479">MTAALLLSPHYRDIRDSAPHGALAGITAALAMLSHGGTAFILIALALTVLAFGRVPHWRFLLAALACFVALMLPWSLSKP</sequence>
<reference evidence="2 3" key="1">
    <citation type="submission" date="2019-06" db="EMBL/GenBank/DDBJ databases">
        <title>Genomic Encyclopedia of Type Strains, Phase IV (KMG-V): Genome sequencing to study the core and pangenomes of soil and plant-associated prokaryotes.</title>
        <authorList>
            <person name="Whitman W."/>
        </authorList>
    </citation>
    <scope>NUCLEOTIDE SEQUENCE [LARGE SCALE GENOMIC DNA]</scope>
    <source>
        <strain evidence="2 3">BR 11880</strain>
    </source>
</reference>
<name>A0A560FSN7_9PROT</name>
<keyword evidence="1" id="KW-1133">Transmembrane helix</keyword>
<evidence type="ECO:0000313" key="2">
    <source>
        <dbReference type="EMBL" id="TWB24629.1"/>
    </source>
</evidence>
<proteinExistence type="predicted"/>
<comment type="caution">
    <text evidence="2">The sequence shown here is derived from an EMBL/GenBank/DDBJ whole genome shotgun (WGS) entry which is preliminary data.</text>
</comment>
<gene>
    <name evidence="2" type="ORF">FBZ89_101255</name>
</gene>
<feature type="transmembrane region" description="Helical" evidence="1">
    <location>
        <begin position="21"/>
        <end position="52"/>
    </location>
</feature>
<dbReference type="RefSeq" id="WP_145748218.1">
    <property type="nucleotide sequence ID" value="NZ_VITN01000001.1"/>
</dbReference>
<dbReference type="Proteomes" id="UP000319859">
    <property type="component" value="Unassembled WGS sequence"/>
</dbReference>
<dbReference type="EMBL" id="VITN01000001">
    <property type="protein sequence ID" value="TWB24629.1"/>
    <property type="molecule type" value="Genomic_DNA"/>
</dbReference>
<feature type="transmembrane region" description="Helical" evidence="1">
    <location>
        <begin position="58"/>
        <end position="77"/>
    </location>
</feature>
<evidence type="ECO:0000256" key="1">
    <source>
        <dbReference type="SAM" id="Phobius"/>
    </source>
</evidence>
<protein>
    <submittedName>
        <fullName evidence="2">Uncharacterized protein</fullName>
    </submittedName>
</protein>
<organism evidence="2 3">
    <name type="scientific">Nitrospirillum amazonense</name>
    <dbReference type="NCBI Taxonomy" id="28077"/>
    <lineage>
        <taxon>Bacteria</taxon>
        <taxon>Pseudomonadati</taxon>
        <taxon>Pseudomonadota</taxon>
        <taxon>Alphaproteobacteria</taxon>
        <taxon>Rhodospirillales</taxon>
        <taxon>Azospirillaceae</taxon>
        <taxon>Nitrospirillum</taxon>
    </lineage>
</organism>
<keyword evidence="1" id="KW-0812">Transmembrane</keyword>
<accession>A0A560FSN7</accession>
<evidence type="ECO:0000313" key="3">
    <source>
        <dbReference type="Proteomes" id="UP000319859"/>
    </source>
</evidence>